<dbReference type="AlphaFoldDB" id="A0A2W5ZFN6"/>
<dbReference type="InterPro" id="IPR050570">
    <property type="entry name" value="Cell_wall_metabolism_enzyme"/>
</dbReference>
<dbReference type="InterPro" id="IPR016047">
    <property type="entry name" value="M23ase_b-sheet_dom"/>
</dbReference>
<protein>
    <recommendedName>
        <fullName evidence="3">M23ase beta-sheet core domain-containing protein</fullName>
    </recommendedName>
</protein>
<feature type="compositionally biased region" description="Pro residues" evidence="2">
    <location>
        <begin position="59"/>
        <end position="73"/>
    </location>
</feature>
<name>A0A2W5ZFN6_9BACT</name>
<dbReference type="Gene3D" id="2.70.70.10">
    <property type="entry name" value="Glucose Permease (Domain IIA)"/>
    <property type="match status" value="1"/>
</dbReference>
<evidence type="ECO:0000256" key="2">
    <source>
        <dbReference type="SAM" id="MobiDB-lite"/>
    </source>
</evidence>
<evidence type="ECO:0000256" key="1">
    <source>
        <dbReference type="SAM" id="Coils"/>
    </source>
</evidence>
<feature type="coiled-coil region" evidence="1">
    <location>
        <begin position="323"/>
        <end position="350"/>
    </location>
</feature>
<dbReference type="GO" id="GO:0004222">
    <property type="term" value="F:metalloendopeptidase activity"/>
    <property type="evidence" value="ECO:0007669"/>
    <property type="project" value="TreeGrafter"/>
</dbReference>
<keyword evidence="1" id="KW-0175">Coiled coil</keyword>
<gene>
    <name evidence="4" type="ORF">DLM65_00235</name>
</gene>
<comment type="caution">
    <text evidence="4">The sequence shown here is derived from an EMBL/GenBank/DDBJ whole genome shotgun (WGS) entry which is preliminary data.</text>
</comment>
<reference evidence="4 5" key="1">
    <citation type="journal article" date="2017" name="Nature">
        <title>Atmospheric trace gases support primary production in Antarctic desert surface soil.</title>
        <authorList>
            <person name="Ji M."/>
            <person name="Greening C."/>
            <person name="Vanwonterghem I."/>
            <person name="Carere C.R."/>
            <person name="Bay S.K."/>
            <person name="Steen J.A."/>
            <person name="Montgomery K."/>
            <person name="Lines T."/>
            <person name="Beardall J."/>
            <person name="van Dorst J."/>
            <person name="Snape I."/>
            <person name="Stott M.B."/>
            <person name="Hugenholtz P."/>
            <person name="Ferrari B.C."/>
        </authorList>
    </citation>
    <scope>NUCLEOTIDE SEQUENCE [LARGE SCALE GENOMIC DNA]</scope>
    <source>
        <strain evidence="4">RRmetagenome_bin12</strain>
    </source>
</reference>
<feature type="compositionally biased region" description="Low complexity" evidence="2">
    <location>
        <begin position="108"/>
        <end position="122"/>
    </location>
</feature>
<dbReference type="EMBL" id="QHBU01000008">
    <property type="protein sequence ID" value="PZR84193.1"/>
    <property type="molecule type" value="Genomic_DNA"/>
</dbReference>
<feature type="domain" description="M23ase beta-sheet core" evidence="3">
    <location>
        <begin position="499"/>
        <end position="600"/>
    </location>
</feature>
<dbReference type="Proteomes" id="UP000248724">
    <property type="component" value="Unassembled WGS sequence"/>
</dbReference>
<feature type="region of interest" description="Disordered" evidence="2">
    <location>
        <begin position="54"/>
        <end position="122"/>
    </location>
</feature>
<accession>A0A2W5ZFN6</accession>
<dbReference type="InterPro" id="IPR011055">
    <property type="entry name" value="Dup_hybrid_motif"/>
</dbReference>
<evidence type="ECO:0000313" key="4">
    <source>
        <dbReference type="EMBL" id="PZR84193.1"/>
    </source>
</evidence>
<dbReference type="Pfam" id="PF01551">
    <property type="entry name" value="Peptidase_M23"/>
    <property type="match status" value="1"/>
</dbReference>
<feature type="compositionally biased region" description="Pro residues" evidence="2">
    <location>
        <begin position="84"/>
        <end position="107"/>
    </location>
</feature>
<dbReference type="PANTHER" id="PTHR21666">
    <property type="entry name" value="PEPTIDASE-RELATED"/>
    <property type="match status" value="1"/>
</dbReference>
<evidence type="ECO:0000313" key="5">
    <source>
        <dbReference type="Proteomes" id="UP000248724"/>
    </source>
</evidence>
<proteinExistence type="predicted"/>
<organism evidence="4 5">
    <name type="scientific">Candidatus Aeolococcus gillhamiae</name>
    <dbReference type="NCBI Taxonomy" id="3127015"/>
    <lineage>
        <taxon>Bacteria</taxon>
        <taxon>Bacillati</taxon>
        <taxon>Candidatus Dormiibacterota</taxon>
        <taxon>Candidatus Dormibacteria</taxon>
        <taxon>Candidatus Aeolococcales</taxon>
        <taxon>Candidatus Aeolococcaceae</taxon>
        <taxon>Candidatus Aeolococcus</taxon>
    </lineage>
</organism>
<evidence type="ECO:0000259" key="3">
    <source>
        <dbReference type="Pfam" id="PF01551"/>
    </source>
</evidence>
<sequence>MWHVTRAVRRRRLTWLAGGATLAAAVTFVGVPVADRVAVASAAGVPRTSLGAWSATVPSAPPTPCPSPSPSPSPRGGVSKDCPTPVPSPSSNPSPPPTAPPSPPVPSPTASQPLSPAATAAALPPGTGAVIIDAALAPKRDAPVSHPQPSFRPPPLLHFDPYAAAFGPPAPSGLRPAVRDATLRSPRSSTSNEALMLLAATCAILMLLGRRRSDAAPAAFPGGRWPRGGVLARQGVTRRVRVWVSFHCFVSRRSAIAAGVALLGVLTVPGAWSPAPAPTNARIAAAQRQPAVVSARERRVAASARPQVAMPATISATSVWSTFVQLEAEIADHQEMLAQQQRQLATLTSQDMAPSSAGRPADVIETGSRATALRVLVLQQQTVLGEYHASLREEFQFFVAVAQDAALRDALTVAAIQTPAAAAVNVDLGAVVSELQQQRAATAAASAVPVEAIVRQISLVARPPRFLAPVGGVVSQGFGPTNLAMEPSIMFQGVTYAHFHTGIDIMNVLDSPIAAAAAGQVTFAGSDRDASGHLVGYGNYVVVAHGGGYMTVYGHLDKVLVATGQVVGAGEEIGLLGSSGWSTGPHLHFAIRLKGIFVDPETLLGSAVRP</sequence>
<dbReference type="PANTHER" id="PTHR21666:SF270">
    <property type="entry name" value="MUREIN HYDROLASE ACTIVATOR ENVC"/>
    <property type="match status" value="1"/>
</dbReference>
<dbReference type="CDD" id="cd12797">
    <property type="entry name" value="M23_peptidase"/>
    <property type="match status" value="1"/>
</dbReference>
<dbReference type="SUPFAM" id="SSF51261">
    <property type="entry name" value="Duplicated hybrid motif"/>
    <property type="match status" value="1"/>
</dbReference>